<evidence type="ECO:0000256" key="10">
    <source>
        <dbReference type="ARBA" id="ARBA00023136"/>
    </source>
</evidence>
<evidence type="ECO:0000256" key="1">
    <source>
        <dbReference type="ARBA" id="ARBA00004141"/>
    </source>
</evidence>
<gene>
    <name evidence="13" type="primary">ndhL</name>
    <name evidence="14" type="ORF">KME15_08600</name>
</gene>
<evidence type="ECO:0000256" key="8">
    <source>
        <dbReference type="ARBA" id="ARBA00023027"/>
    </source>
</evidence>
<evidence type="ECO:0000256" key="2">
    <source>
        <dbReference type="ARBA" id="ARBA00022692"/>
    </source>
</evidence>
<evidence type="ECO:0000256" key="7">
    <source>
        <dbReference type="ARBA" id="ARBA00022989"/>
    </source>
</evidence>
<dbReference type="InterPro" id="IPR019654">
    <property type="entry name" value="NADH-quinone_OxRdatse_su_L"/>
</dbReference>
<evidence type="ECO:0000313" key="14">
    <source>
        <dbReference type="EMBL" id="MBW4658720.1"/>
    </source>
</evidence>
<accession>A0A951QA79</accession>
<comment type="similarity">
    <text evidence="13">Belongs to the complex I NdhL subunit family.</text>
</comment>
<dbReference type="PANTHER" id="PTHR36727:SF2">
    <property type="entry name" value="NAD(P)H-QUINONE OXIDOREDUCTASE SUBUNIT L, CHLOROPLASTIC"/>
    <property type="match status" value="1"/>
</dbReference>
<dbReference type="EC" id="7.1.1.-" evidence="13"/>
<comment type="subunit">
    <text evidence="13">NDH-1 can be composed of about 15 different subunits; different subcomplexes with different compositions have been identified which probably have different functions.</text>
</comment>
<protein>
    <recommendedName>
        <fullName evidence="13">NAD(P)H-quinone oxidoreductase subunit L</fullName>
        <ecNumber evidence="13">7.1.1.-</ecNumber>
    </recommendedName>
    <alternativeName>
        <fullName evidence="13">NAD(P)H dehydrogenase I subunit L</fullName>
        <shortName evidence="13">NDH-1 subunit L</shortName>
        <shortName evidence="13">NDH-L</shortName>
    </alternativeName>
</protein>
<dbReference type="Proteomes" id="UP000757435">
    <property type="component" value="Unassembled WGS sequence"/>
</dbReference>
<dbReference type="Pfam" id="PF10716">
    <property type="entry name" value="NdhL"/>
    <property type="match status" value="1"/>
</dbReference>
<evidence type="ECO:0000256" key="5">
    <source>
        <dbReference type="ARBA" id="ARBA00022957"/>
    </source>
</evidence>
<reference evidence="14" key="1">
    <citation type="submission" date="2021-05" db="EMBL/GenBank/DDBJ databases">
        <authorList>
            <person name="Pietrasiak N."/>
            <person name="Ward R."/>
            <person name="Stajich J.E."/>
            <person name="Kurbessoian T."/>
        </authorList>
    </citation>
    <scope>NUCLEOTIDE SEQUENCE</scope>
    <source>
        <strain evidence="14">UHER 2000/2452</strain>
    </source>
</reference>
<keyword evidence="2 13" id="KW-0812">Transmembrane</keyword>
<keyword evidence="8 13" id="KW-0520">NAD</keyword>
<evidence type="ECO:0000256" key="6">
    <source>
        <dbReference type="ARBA" id="ARBA00022967"/>
    </source>
</evidence>
<evidence type="ECO:0000256" key="4">
    <source>
        <dbReference type="ARBA" id="ARBA00022857"/>
    </source>
</evidence>
<keyword evidence="10 13" id="KW-0472">Membrane</keyword>
<feature type="transmembrane region" description="Helical" evidence="13">
    <location>
        <begin position="43"/>
        <end position="63"/>
    </location>
</feature>
<name>A0A951QA79_9CYAN</name>
<comment type="catalytic activity">
    <reaction evidence="11 13">
        <text>a plastoquinone + NADPH + (n+1) H(+)(in) = a plastoquinol + NADP(+) + n H(+)(out)</text>
        <dbReference type="Rhea" id="RHEA:42612"/>
        <dbReference type="Rhea" id="RHEA-COMP:9561"/>
        <dbReference type="Rhea" id="RHEA-COMP:9562"/>
        <dbReference type="ChEBI" id="CHEBI:15378"/>
        <dbReference type="ChEBI" id="CHEBI:17757"/>
        <dbReference type="ChEBI" id="CHEBI:57783"/>
        <dbReference type="ChEBI" id="CHEBI:58349"/>
        <dbReference type="ChEBI" id="CHEBI:62192"/>
    </reaction>
</comment>
<evidence type="ECO:0000256" key="3">
    <source>
        <dbReference type="ARBA" id="ARBA00022719"/>
    </source>
</evidence>
<reference evidence="14" key="2">
    <citation type="journal article" date="2022" name="Microbiol. Resour. Announc.">
        <title>Metagenome Sequencing to Explore Phylogenomics of Terrestrial Cyanobacteria.</title>
        <authorList>
            <person name="Ward R.D."/>
            <person name="Stajich J.E."/>
            <person name="Johansen J.R."/>
            <person name="Huntemann M."/>
            <person name="Clum A."/>
            <person name="Foster B."/>
            <person name="Foster B."/>
            <person name="Roux S."/>
            <person name="Palaniappan K."/>
            <person name="Varghese N."/>
            <person name="Mukherjee S."/>
            <person name="Reddy T.B.K."/>
            <person name="Daum C."/>
            <person name="Copeland A."/>
            <person name="Chen I.A."/>
            <person name="Ivanova N.N."/>
            <person name="Kyrpides N.C."/>
            <person name="Shapiro N."/>
            <person name="Eloe-Fadrosh E.A."/>
            <person name="Pietrasiak N."/>
        </authorList>
    </citation>
    <scope>NUCLEOTIDE SEQUENCE</scope>
    <source>
        <strain evidence="14">UHER 2000/2452</strain>
    </source>
</reference>
<evidence type="ECO:0000256" key="13">
    <source>
        <dbReference type="HAMAP-Rule" id="MF_01355"/>
    </source>
</evidence>
<keyword evidence="3 13" id="KW-0874">Quinone</keyword>
<evidence type="ECO:0000256" key="11">
    <source>
        <dbReference type="ARBA" id="ARBA00047726"/>
    </source>
</evidence>
<proteinExistence type="inferred from homology"/>
<dbReference type="GO" id="GO:0016655">
    <property type="term" value="F:oxidoreductase activity, acting on NAD(P)H, quinone or similar compound as acceptor"/>
    <property type="evidence" value="ECO:0007669"/>
    <property type="project" value="UniProtKB-UniRule"/>
</dbReference>
<evidence type="ECO:0000256" key="12">
    <source>
        <dbReference type="ARBA" id="ARBA00048026"/>
    </source>
</evidence>
<keyword evidence="9 13" id="KW-0793">Thylakoid</keyword>
<keyword evidence="6 13" id="KW-1278">Translocase</keyword>
<feature type="transmembrane region" description="Helical" evidence="13">
    <location>
        <begin position="6"/>
        <end position="31"/>
    </location>
</feature>
<keyword evidence="5 13" id="KW-0618">Plastoquinone</keyword>
<dbReference type="GO" id="GO:0048038">
    <property type="term" value="F:quinone binding"/>
    <property type="evidence" value="ECO:0007669"/>
    <property type="project" value="UniProtKB-KW"/>
</dbReference>
<dbReference type="GO" id="GO:0031676">
    <property type="term" value="C:plasma membrane-derived thylakoid membrane"/>
    <property type="evidence" value="ECO:0007669"/>
    <property type="project" value="UniProtKB-SubCell"/>
</dbReference>
<comment type="subcellular location">
    <subcellularLocation>
        <location evidence="13">Cellular thylakoid membrane</location>
        <topology evidence="13">Multi-pass membrane protein</topology>
    </subcellularLocation>
    <subcellularLocation>
        <location evidence="1">Membrane</location>
        <topology evidence="1">Multi-pass membrane protein</topology>
    </subcellularLocation>
</comment>
<sequence>MEPLIITLGVYVALGGAYLLVLPALTLLYLKQRWYTCSAVERVLMYFLVFLFFPGLLLLSPFINLRPQPRQMT</sequence>
<evidence type="ECO:0000256" key="9">
    <source>
        <dbReference type="ARBA" id="ARBA00023078"/>
    </source>
</evidence>
<keyword evidence="13" id="KW-0813">Transport</keyword>
<dbReference type="AlphaFoldDB" id="A0A951QA79"/>
<evidence type="ECO:0000313" key="15">
    <source>
        <dbReference type="Proteomes" id="UP000757435"/>
    </source>
</evidence>
<comment type="caution">
    <text evidence="14">The sequence shown here is derived from an EMBL/GenBank/DDBJ whole genome shotgun (WGS) entry which is preliminary data.</text>
</comment>
<comment type="function">
    <text evidence="13">NDH-1 shuttles electrons from an unknown electron donor, via FMN and iron-sulfur (Fe-S) centers, to quinones in the respiratory and/or the photosynthetic chain. The immediate electron acceptor for the enzyme in this species is believed to be plastoquinone. Couples the redox reaction to proton translocation, and thus conserves the redox energy in a proton gradient. Cyanobacterial NDH-1 also plays a role in inorganic carbon-concentration.</text>
</comment>
<keyword evidence="7 13" id="KW-1133">Transmembrane helix</keyword>
<dbReference type="PANTHER" id="PTHR36727">
    <property type="entry name" value="NAD(P)H-QUINONE OXIDOREDUCTASE SUBUNIT L, CHLOROPLASTIC"/>
    <property type="match status" value="1"/>
</dbReference>
<comment type="catalytic activity">
    <reaction evidence="12 13">
        <text>a plastoquinone + NADH + (n+1) H(+)(in) = a plastoquinol + NAD(+) + n H(+)(out)</text>
        <dbReference type="Rhea" id="RHEA:42608"/>
        <dbReference type="Rhea" id="RHEA-COMP:9561"/>
        <dbReference type="Rhea" id="RHEA-COMP:9562"/>
        <dbReference type="ChEBI" id="CHEBI:15378"/>
        <dbReference type="ChEBI" id="CHEBI:17757"/>
        <dbReference type="ChEBI" id="CHEBI:57540"/>
        <dbReference type="ChEBI" id="CHEBI:57945"/>
        <dbReference type="ChEBI" id="CHEBI:62192"/>
    </reaction>
</comment>
<dbReference type="HAMAP" id="MF_01355">
    <property type="entry name" value="NDH1_NDH1L"/>
    <property type="match status" value="1"/>
</dbReference>
<organism evidence="14 15">
    <name type="scientific">Drouetiella hepatica Uher 2000/2452</name>
    <dbReference type="NCBI Taxonomy" id="904376"/>
    <lineage>
        <taxon>Bacteria</taxon>
        <taxon>Bacillati</taxon>
        <taxon>Cyanobacteriota</taxon>
        <taxon>Cyanophyceae</taxon>
        <taxon>Oculatellales</taxon>
        <taxon>Oculatellaceae</taxon>
        <taxon>Drouetiella</taxon>
    </lineage>
</organism>
<keyword evidence="4 13" id="KW-0521">NADP</keyword>
<dbReference type="EMBL" id="JAHHHD010000007">
    <property type="protein sequence ID" value="MBW4658720.1"/>
    <property type="molecule type" value="Genomic_DNA"/>
</dbReference>